<evidence type="ECO:0000256" key="11">
    <source>
        <dbReference type="SAM" id="MobiDB-lite"/>
    </source>
</evidence>
<evidence type="ECO:0000256" key="1">
    <source>
        <dbReference type="ARBA" id="ARBA00004370"/>
    </source>
</evidence>
<feature type="disulfide bond" evidence="9">
    <location>
        <begin position="127"/>
        <end position="159"/>
    </location>
</feature>
<keyword evidence="8" id="KW-0899">Viral immunoevasion</keyword>
<feature type="disulfide bond" evidence="9">
    <location>
        <begin position="64"/>
        <end position="92"/>
    </location>
</feature>
<dbReference type="Pfam" id="PF00084">
    <property type="entry name" value="Sushi"/>
    <property type="match status" value="4"/>
</dbReference>
<protein>
    <submittedName>
        <fullName evidence="14">ORF4A</fullName>
    </submittedName>
</protein>
<evidence type="ECO:0000259" key="13">
    <source>
        <dbReference type="PROSITE" id="PS50923"/>
    </source>
</evidence>
<keyword evidence="12" id="KW-1133">Transmembrane helix</keyword>
<dbReference type="GO" id="GO:0001848">
    <property type="term" value="F:complement binding"/>
    <property type="evidence" value="ECO:0007669"/>
    <property type="project" value="InterPro"/>
</dbReference>
<comment type="similarity">
    <text evidence="2">Belongs to the receptors of complement activation (RCA) family.</text>
</comment>
<feature type="transmembrane region" description="Helical" evidence="12">
    <location>
        <begin position="7"/>
        <end position="25"/>
    </location>
</feature>
<comment type="caution">
    <text evidence="10">Lacks conserved residue(s) required for the propagation of feature annotation.</text>
</comment>
<keyword evidence="7 9" id="KW-1015">Disulfide bond</keyword>
<evidence type="ECO:0000256" key="3">
    <source>
        <dbReference type="ARBA" id="ARBA00022659"/>
    </source>
</evidence>
<feature type="compositionally biased region" description="Low complexity" evidence="11">
    <location>
        <begin position="340"/>
        <end position="349"/>
    </location>
</feature>
<dbReference type="Proteomes" id="UP000297089">
    <property type="component" value="Segment"/>
</dbReference>
<keyword evidence="4" id="KW-0732">Signal</keyword>
<evidence type="ECO:0000313" key="15">
    <source>
        <dbReference type="Proteomes" id="UP000297089"/>
    </source>
</evidence>
<evidence type="ECO:0000256" key="4">
    <source>
        <dbReference type="ARBA" id="ARBA00022729"/>
    </source>
</evidence>
<dbReference type="KEGG" id="vg:65099535"/>
<dbReference type="SUPFAM" id="SSF57535">
    <property type="entry name" value="Complement control module/SCR domain"/>
    <property type="match status" value="4"/>
</dbReference>
<feature type="region of interest" description="Disordered" evidence="11">
    <location>
        <begin position="278"/>
        <end position="359"/>
    </location>
</feature>
<dbReference type="EMBL" id="KP265674">
    <property type="protein sequence ID" value="AJE29642.1"/>
    <property type="molecule type" value="Genomic_DNA"/>
</dbReference>
<dbReference type="GO" id="GO:0016020">
    <property type="term" value="C:membrane"/>
    <property type="evidence" value="ECO:0007669"/>
    <property type="project" value="UniProtKB-SubCell"/>
</dbReference>
<keyword evidence="15" id="KW-1185">Reference proteome</keyword>
<keyword evidence="8" id="KW-1087">Inhibition of host complement factors by virus</keyword>
<feature type="domain" description="Sushi" evidence="13">
    <location>
        <begin position="162"/>
        <end position="222"/>
    </location>
</feature>
<evidence type="ECO:0000256" key="7">
    <source>
        <dbReference type="ARBA" id="ARBA00023157"/>
    </source>
</evidence>
<keyword evidence="12" id="KW-0812">Transmembrane</keyword>
<evidence type="ECO:0000256" key="12">
    <source>
        <dbReference type="SAM" id="Phobius"/>
    </source>
</evidence>
<name>A0A0B5D5D3_9GAMA</name>
<feature type="compositionally biased region" description="Pro residues" evidence="11">
    <location>
        <begin position="311"/>
        <end position="327"/>
    </location>
</feature>
<dbReference type="PANTHER" id="PTHR45656:SF4">
    <property type="entry name" value="PROTEIN CBR-CLEC-78"/>
    <property type="match status" value="1"/>
</dbReference>
<evidence type="ECO:0000256" key="2">
    <source>
        <dbReference type="ARBA" id="ARBA00010908"/>
    </source>
</evidence>
<gene>
    <name evidence="14" type="primary">ORF4</name>
</gene>
<dbReference type="InterPro" id="IPR000436">
    <property type="entry name" value="Sushi_SCR_CCP_dom"/>
</dbReference>
<feature type="disulfide bond" evidence="9">
    <location>
        <begin position="35"/>
        <end position="79"/>
    </location>
</feature>
<feature type="disulfide bond" evidence="9">
    <location>
        <begin position="97"/>
        <end position="141"/>
    </location>
</feature>
<evidence type="ECO:0000256" key="8">
    <source>
        <dbReference type="ARBA" id="ARBA00023252"/>
    </source>
</evidence>
<evidence type="ECO:0000256" key="6">
    <source>
        <dbReference type="ARBA" id="ARBA00023136"/>
    </source>
</evidence>
<evidence type="ECO:0000256" key="10">
    <source>
        <dbReference type="PROSITE-ProRule" id="PRU00302"/>
    </source>
</evidence>
<feature type="domain" description="Sushi" evidence="13">
    <location>
        <begin position="33"/>
        <end position="94"/>
    </location>
</feature>
<dbReference type="GO" id="GO:0042784">
    <property type="term" value="P:symbiont-mediated suppression of host complement activation"/>
    <property type="evidence" value="ECO:0007669"/>
    <property type="project" value="UniProtKB-KW"/>
</dbReference>
<dbReference type="Gene3D" id="2.10.70.10">
    <property type="entry name" value="Complement Module, domain 1"/>
    <property type="match status" value="4"/>
</dbReference>
<sequence length="389" mass="43375">MCVLMRLIMFWITITLCFICQVILVDSQDGENVTCVTPHFDRFMVKTKNQNENYAVGTRVEIICRPGFYNLQANVYVECLSDGMWTTPNAECHRKQCSNPGDILNGEVIITDPDNAFKFGTNITYKCNTGYLLLGATVRTCLLKYDSNSVDWQPAAPICEIEKCKIQPNIENGKYYPVQEFYRYLETVTFTCDDKEFSLIGNRTTTCLTNGTWSSPFPKCERITCKAPNINHGTLIVGSSSVYKHGQSVTVGCDDGFTLHGSKMSTCEYSSWNPPLPTCEPINKPDTTPSNPSTNPGTTKHKTTTTEIPKPNTPTPTTPNPKTPTTPNPKHQKTEPPKQTKPTPSETPQQNPPISPPSSKWKRHVVLVLFASVASVLFVLVSVYCCFLK</sequence>
<feature type="domain" description="Sushi" evidence="13">
    <location>
        <begin position="95"/>
        <end position="161"/>
    </location>
</feature>
<dbReference type="FunFam" id="2.10.70.10:FF:000014">
    <property type="entry name" value="Membrane cofactor protein"/>
    <property type="match status" value="1"/>
</dbReference>
<reference evidence="14 15" key="1">
    <citation type="submission" date="2018-02" db="EMBL/GenBank/DDBJ databases">
        <title>Complete genome sequence of MneRV2, the pig-tailed macaque RV2 rhadinovirus, and evolutionary relationship with rhesus macaque RRV and human herpesvirus 8/KSHV.</title>
        <authorList>
            <person name="Rose T.M."/>
            <person name="Bruce A.G."/>
        </authorList>
    </citation>
    <scope>NUCLEOTIDE SEQUENCE [LARGE SCALE GENOMIC DNA]</scope>
    <source>
        <strain evidence="14 15">J97167</strain>
    </source>
</reference>
<evidence type="ECO:0000313" key="14">
    <source>
        <dbReference type="EMBL" id="AJE29642.1"/>
    </source>
</evidence>
<evidence type="ECO:0000256" key="9">
    <source>
        <dbReference type="PIRSR" id="PIRSR002486-1"/>
    </source>
</evidence>
<dbReference type="InterPro" id="IPR051277">
    <property type="entry name" value="SEZ6_CSMD_C4BPB_Regulators"/>
</dbReference>
<dbReference type="PIRSF" id="PIRSF002486">
    <property type="entry name" value="CIP_VAC_C3L"/>
    <property type="match status" value="1"/>
</dbReference>
<keyword evidence="6 12" id="KW-0472">Membrane</keyword>
<comment type="subcellular location">
    <subcellularLocation>
        <location evidence="1">Membrane</location>
    </subcellularLocation>
</comment>
<feature type="disulfide bond" evidence="9">
    <location>
        <begin position="192"/>
        <end position="220"/>
    </location>
</feature>
<feature type="disulfide bond" evidence="9 10">
    <location>
        <begin position="164"/>
        <end position="207"/>
    </location>
</feature>
<evidence type="ECO:0000256" key="5">
    <source>
        <dbReference type="ARBA" id="ARBA00022737"/>
    </source>
</evidence>
<organism evidence="14 15">
    <name type="scientific">macacine gammaherpesvirus 12</name>
    <dbReference type="NCBI Taxonomy" id="2560571"/>
    <lineage>
        <taxon>Viruses</taxon>
        <taxon>Duplodnaviria</taxon>
        <taxon>Heunggongvirae</taxon>
        <taxon>Peploviricota</taxon>
        <taxon>Herviviricetes</taxon>
        <taxon>Herpesvirales</taxon>
        <taxon>Orthoherpesviridae</taxon>
        <taxon>Gammaherpesvirinae</taxon>
        <taxon>Rhadinovirus</taxon>
        <taxon>Rhadinovirus macacinegamma12</taxon>
    </lineage>
</organism>
<dbReference type="SMART" id="SM00032">
    <property type="entry name" value="CCP"/>
    <property type="match status" value="4"/>
</dbReference>
<dbReference type="CDD" id="cd00033">
    <property type="entry name" value="CCP"/>
    <property type="match status" value="4"/>
</dbReference>
<dbReference type="InterPro" id="IPR035976">
    <property type="entry name" value="Sushi/SCR/CCP_sf"/>
</dbReference>
<dbReference type="InterPro" id="IPR011176">
    <property type="entry name" value="CCP_VACV_C3/B5"/>
</dbReference>
<keyword evidence="3 10" id="KW-0768">Sushi</keyword>
<feature type="compositionally biased region" description="Low complexity" evidence="11">
    <location>
        <begin position="285"/>
        <end position="298"/>
    </location>
</feature>
<feature type="disulfide bond" evidence="9">
    <location>
        <begin position="253"/>
        <end position="279"/>
    </location>
</feature>
<keyword evidence="5" id="KW-0677">Repeat</keyword>
<feature type="domain" description="Sushi" evidence="13">
    <location>
        <begin position="223"/>
        <end position="281"/>
    </location>
</feature>
<keyword evidence="8" id="KW-0945">Host-virus interaction</keyword>
<feature type="disulfide bond" evidence="9">
    <location>
        <begin position="225"/>
        <end position="267"/>
    </location>
</feature>
<accession>A0A0B5D5D3</accession>
<proteinExistence type="inferred from homology"/>
<dbReference type="PROSITE" id="PS50923">
    <property type="entry name" value="SUSHI"/>
    <property type="match status" value="4"/>
</dbReference>
<feature type="transmembrane region" description="Helical" evidence="12">
    <location>
        <begin position="365"/>
        <end position="387"/>
    </location>
</feature>
<dbReference type="PANTHER" id="PTHR45656">
    <property type="entry name" value="PROTEIN CBR-CLEC-78"/>
    <property type="match status" value="1"/>
</dbReference>
<dbReference type="GO" id="GO:0045916">
    <property type="term" value="P:negative regulation of complement activation"/>
    <property type="evidence" value="ECO:0007669"/>
    <property type="project" value="InterPro"/>
</dbReference>